<reference evidence="3 4" key="1">
    <citation type="submission" date="2019-12" db="EMBL/GenBank/DDBJ databases">
        <title>Comparative genomics gives insights into the taxonomy of the Azoarcus-Aromatoleum group and reveals separate origins of nif in the plant-associated Azoarcus and non-plant-associated Aromatoleum sub-groups.</title>
        <authorList>
            <person name="Lafos M."/>
            <person name="Maluk M."/>
            <person name="Batista M."/>
            <person name="Junghare M."/>
            <person name="Carmona M."/>
            <person name="Faoro H."/>
            <person name="Cruz L.M."/>
            <person name="Battistoni F."/>
            <person name="De Souza E."/>
            <person name="Pedrosa F."/>
            <person name="Chen W.-M."/>
            <person name="Poole P.S."/>
            <person name="Dixon R.A."/>
            <person name="James E.K."/>
        </authorList>
    </citation>
    <scope>NUCLEOTIDE SEQUENCE [LARGE SCALE GENOMIC DNA]</scope>
    <source>
        <strain evidence="3 4">ToN1</strain>
    </source>
</reference>
<keyword evidence="2" id="KW-0812">Transmembrane</keyword>
<protein>
    <recommendedName>
        <fullName evidence="5">Type IV pilus biogenesis protein PilP</fullName>
    </recommendedName>
</protein>
<accession>A0ABX1MM44</accession>
<feature type="region of interest" description="Disordered" evidence="1">
    <location>
        <begin position="129"/>
        <end position="158"/>
    </location>
</feature>
<comment type="caution">
    <text evidence="3">The sequence shown here is derived from an EMBL/GenBank/DDBJ whole genome shotgun (WGS) entry which is preliminary data.</text>
</comment>
<evidence type="ECO:0000256" key="2">
    <source>
        <dbReference type="SAM" id="Phobius"/>
    </source>
</evidence>
<feature type="transmembrane region" description="Helical" evidence="2">
    <location>
        <begin position="30"/>
        <end position="47"/>
    </location>
</feature>
<sequence>MNAPQTPPVGAFSRFAPHISLSSSDHRARVLYLIAALLVAGAVFLVLSPSPSEPLLKPEGVAPVPQPLPTIAAPEPPPPASRRLDQLDDRIAELSRSFEDFGARFSAIEARLVALDERNDDIRTRLEALANPPQPNPVPAQRPVRAKPPKPAGPEPRMPTILSIDTWGSKPSVAIRDTQGNLAFYREGDAVGIARIERIDSQARRVHLRLPDGTVTAVDAKN</sequence>
<evidence type="ECO:0000313" key="3">
    <source>
        <dbReference type="EMBL" id="NMF87194.1"/>
    </source>
</evidence>
<gene>
    <name evidence="3" type="ORF">GPA26_01740</name>
</gene>
<evidence type="ECO:0008006" key="5">
    <source>
        <dbReference type="Google" id="ProtNLM"/>
    </source>
</evidence>
<evidence type="ECO:0000256" key="1">
    <source>
        <dbReference type="SAM" id="MobiDB-lite"/>
    </source>
</evidence>
<organism evidence="3 4">
    <name type="scientific">Aromatoleum petrolei</name>
    <dbReference type="NCBI Taxonomy" id="76116"/>
    <lineage>
        <taxon>Bacteria</taxon>
        <taxon>Pseudomonadati</taxon>
        <taxon>Pseudomonadota</taxon>
        <taxon>Betaproteobacteria</taxon>
        <taxon>Rhodocyclales</taxon>
        <taxon>Rhodocyclaceae</taxon>
        <taxon>Aromatoleum</taxon>
    </lineage>
</organism>
<dbReference type="Proteomes" id="UP000652074">
    <property type="component" value="Unassembled WGS sequence"/>
</dbReference>
<proteinExistence type="predicted"/>
<keyword evidence="4" id="KW-1185">Reference proteome</keyword>
<dbReference type="Gene3D" id="1.20.1270.70">
    <property type="entry name" value="Designed single chain three-helix bundle"/>
    <property type="match status" value="1"/>
</dbReference>
<dbReference type="EMBL" id="WTVR01000002">
    <property type="protein sequence ID" value="NMF87194.1"/>
    <property type="molecule type" value="Genomic_DNA"/>
</dbReference>
<name>A0ABX1MM44_9RHOO</name>
<evidence type="ECO:0000313" key="4">
    <source>
        <dbReference type="Proteomes" id="UP000652074"/>
    </source>
</evidence>
<dbReference type="RefSeq" id="WP_169204641.1">
    <property type="nucleotide sequence ID" value="NZ_CP059560.1"/>
</dbReference>
<keyword evidence="2" id="KW-1133">Transmembrane helix</keyword>
<keyword evidence="2" id="KW-0472">Membrane</keyword>